<dbReference type="InterPro" id="IPR000387">
    <property type="entry name" value="Tyr_Pase_dom"/>
</dbReference>
<dbReference type="GO" id="GO:0005737">
    <property type="term" value="C:cytoplasm"/>
    <property type="evidence" value="ECO:0007669"/>
    <property type="project" value="TreeGrafter"/>
</dbReference>
<dbReference type="PROSITE" id="PS50054">
    <property type="entry name" value="TYR_PHOSPHATASE_DUAL"/>
    <property type="match status" value="1"/>
</dbReference>
<dbReference type="PANTHER" id="PTHR46377">
    <property type="entry name" value="DUAL SPECIFICITY PROTEIN PHOSPHATASE 19"/>
    <property type="match status" value="1"/>
</dbReference>
<dbReference type="InterPro" id="IPR029021">
    <property type="entry name" value="Prot-tyrosine_phosphatase-like"/>
</dbReference>
<dbReference type="PROSITE" id="PS50056">
    <property type="entry name" value="TYR_PHOSPHATASE_2"/>
    <property type="match status" value="1"/>
</dbReference>
<dbReference type="EMBL" id="KV419430">
    <property type="protein sequence ID" value="KZS89096.1"/>
    <property type="molecule type" value="Genomic_DNA"/>
</dbReference>
<dbReference type="SUPFAM" id="SSF52799">
    <property type="entry name" value="(Phosphotyrosine protein) phosphatases II"/>
    <property type="match status" value="1"/>
</dbReference>
<feature type="domain" description="Tyrosine specific protein phosphatases" evidence="2">
    <location>
        <begin position="93"/>
        <end position="150"/>
    </location>
</feature>
<dbReference type="CDD" id="cd14498">
    <property type="entry name" value="DSP"/>
    <property type="match status" value="1"/>
</dbReference>
<dbReference type="OrthoDB" id="273181at2759"/>
<reference evidence="3 4" key="1">
    <citation type="journal article" date="2016" name="Mol. Biol. Evol.">
        <title>Comparative Genomics of Early-Diverging Mushroom-Forming Fungi Provides Insights into the Origins of Lignocellulose Decay Capabilities.</title>
        <authorList>
            <person name="Nagy L.G."/>
            <person name="Riley R."/>
            <person name="Tritt A."/>
            <person name="Adam C."/>
            <person name="Daum C."/>
            <person name="Floudas D."/>
            <person name="Sun H."/>
            <person name="Yadav J.S."/>
            <person name="Pangilinan J."/>
            <person name="Larsson K.H."/>
            <person name="Matsuura K."/>
            <person name="Barry K."/>
            <person name="Labutti K."/>
            <person name="Kuo R."/>
            <person name="Ohm R.A."/>
            <person name="Bhattacharya S.S."/>
            <person name="Shirouzu T."/>
            <person name="Yoshinaga Y."/>
            <person name="Martin F.M."/>
            <person name="Grigoriev I.V."/>
            <person name="Hibbett D.S."/>
        </authorList>
    </citation>
    <scope>NUCLEOTIDE SEQUENCE [LARGE SCALE GENOMIC DNA]</scope>
    <source>
        <strain evidence="3 4">HHB9708</strain>
    </source>
</reference>
<dbReference type="SMART" id="SM00195">
    <property type="entry name" value="DSPc"/>
    <property type="match status" value="1"/>
</dbReference>
<feature type="domain" description="Tyrosine-protein phosphatase" evidence="1">
    <location>
        <begin position="29"/>
        <end position="172"/>
    </location>
</feature>
<proteinExistence type="predicted"/>
<dbReference type="PANTHER" id="PTHR46377:SF1">
    <property type="entry name" value="DUAL SPECIFICITY PROTEIN PHOSPHATASE 19"/>
    <property type="match status" value="1"/>
</dbReference>
<evidence type="ECO:0000313" key="4">
    <source>
        <dbReference type="Proteomes" id="UP000076722"/>
    </source>
</evidence>
<name>A0A164PWD1_9AGAM</name>
<dbReference type="AlphaFoldDB" id="A0A164PWD1"/>
<dbReference type="Proteomes" id="UP000076722">
    <property type="component" value="Unassembled WGS sequence"/>
</dbReference>
<dbReference type="GO" id="GO:0008579">
    <property type="term" value="F:JUN kinase phosphatase activity"/>
    <property type="evidence" value="ECO:0007669"/>
    <property type="project" value="TreeGrafter"/>
</dbReference>
<organism evidence="3 4">
    <name type="scientific">Sistotremastrum niveocremeum HHB9708</name>
    <dbReference type="NCBI Taxonomy" id="1314777"/>
    <lineage>
        <taxon>Eukaryota</taxon>
        <taxon>Fungi</taxon>
        <taxon>Dikarya</taxon>
        <taxon>Basidiomycota</taxon>
        <taxon>Agaricomycotina</taxon>
        <taxon>Agaricomycetes</taxon>
        <taxon>Sistotremastrales</taxon>
        <taxon>Sistotremastraceae</taxon>
        <taxon>Sertulicium</taxon>
        <taxon>Sertulicium niveocremeum</taxon>
    </lineage>
</organism>
<dbReference type="InterPro" id="IPR000340">
    <property type="entry name" value="Dual-sp_phosphatase_cat-dom"/>
</dbReference>
<dbReference type="STRING" id="1314777.A0A164PWD1"/>
<gene>
    <name evidence="3" type="ORF">SISNIDRAFT_432095</name>
</gene>
<evidence type="ECO:0000259" key="2">
    <source>
        <dbReference type="PROSITE" id="PS50056"/>
    </source>
</evidence>
<protein>
    <submittedName>
        <fullName evidence="3">Phosphatases II</fullName>
    </submittedName>
</protein>
<accession>A0A164PWD1</accession>
<dbReference type="Pfam" id="PF00782">
    <property type="entry name" value="DSPc"/>
    <property type="match status" value="1"/>
</dbReference>
<sequence>MSQYISFQGMDPATMEALLTPLHPILDRNSSPRSPGILYMGSMAASLDIDLLRSHQIKNIVQVLDVDWGMLSDKGLDYYQVNLADRTSANIIPHLNGACDYIRSHLSQGRNVLVHCQQGVSRSCAIIIAYLMRERGLSFDESLALIKARRACAKPNDGFIRQLRAWQLPQATRRV</sequence>
<evidence type="ECO:0000313" key="3">
    <source>
        <dbReference type="EMBL" id="KZS89096.1"/>
    </source>
</evidence>
<evidence type="ECO:0000259" key="1">
    <source>
        <dbReference type="PROSITE" id="PS50054"/>
    </source>
</evidence>
<keyword evidence="4" id="KW-1185">Reference proteome</keyword>
<dbReference type="Gene3D" id="3.90.190.10">
    <property type="entry name" value="Protein tyrosine phosphatase superfamily"/>
    <property type="match status" value="1"/>
</dbReference>
<dbReference type="InterPro" id="IPR020422">
    <property type="entry name" value="TYR_PHOSPHATASE_DUAL_dom"/>
</dbReference>